<organism evidence="2 3">
    <name type="scientific">Powai lake megavirus</name>
    <dbReference type="NCBI Taxonomy" id="1842663"/>
    <lineage>
        <taxon>Viruses</taxon>
        <taxon>Varidnaviria</taxon>
        <taxon>Bamfordvirae</taxon>
        <taxon>Nucleocytoviricota</taxon>
        <taxon>Megaviricetes</taxon>
        <taxon>Imitervirales</taxon>
        <taxon>Mimiviridae</taxon>
        <taxon>Megamimivirinae</taxon>
        <taxon>Megavirus</taxon>
        <taxon>Megavirus powaiense</taxon>
    </lineage>
</organism>
<feature type="domain" description="DUF5866" evidence="1">
    <location>
        <begin position="6"/>
        <end position="78"/>
    </location>
</feature>
<sequence length="275" mass="32384">MSTNNIIKIKSPDGFTLSYDKNYLINNPYIKHTILEKQFFGNFYNSDEIVLYYDKNTLSQLIPLIREGILYPSVWITNNSFGLKSNHYRIEIYKMLDYIAGDNITISSMASIIRIGDAMDIFGRQINLNNMDVLSFNHFSYMIPYDNDISKDLRNKFMWDIDNNIVKLATRLYQKKFNPLVFNMAIIHPTDDYIQAIRDQIYSCMYNTIIIDFQSPIEIKISDPNYTKAFEILENQLEINISTVPLNQVPQINIEQYRNEIMNFINNQLLEKEII</sequence>
<dbReference type="RefSeq" id="YP_010776053.1">
    <property type="nucleotide sequence ID" value="NC_075034.1"/>
</dbReference>
<keyword evidence="3" id="KW-1185">Reference proteome</keyword>
<dbReference type="Pfam" id="PF19184">
    <property type="entry name" value="DUF5866"/>
    <property type="match status" value="1"/>
</dbReference>
<reference evidence="2 3" key="1">
    <citation type="journal article" date="2016" name="Genome Announc.">
        <title>Complete Genome Sequence of a New Megavirus Family Member Isolated from an Inland Water Lake for the First Time in India.</title>
        <authorList>
            <person name="Chatterjee A."/>
            <person name="Ali F."/>
            <person name="Bange D."/>
            <person name="Kondabagil K."/>
        </authorList>
    </citation>
    <scope>NUCLEOTIDE SEQUENCE [LARGE SCALE GENOMIC DNA]</scope>
    <source>
        <strain evidence="2">1</strain>
    </source>
</reference>
<name>A0A167R4I5_9VIRU</name>
<evidence type="ECO:0000313" key="2">
    <source>
        <dbReference type="EMBL" id="ANB50302.1"/>
    </source>
</evidence>
<proteinExistence type="predicted"/>
<accession>A0A167R4I5</accession>
<protein>
    <recommendedName>
        <fullName evidence="1">DUF5866 domain-containing protein</fullName>
    </recommendedName>
</protein>
<dbReference type="GeneID" id="80512664"/>
<dbReference type="InterPro" id="IPR043842">
    <property type="entry name" value="DUF5866"/>
</dbReference>
<evidence type="ECO:0000313" key="3">
    <source>
        <dbReference type="Proteomes" id="UP000241365"/>
    </source>
</evidence>
<evidence type="ECO:0000259" key="1">
    <source>
        <dbReference type="Pfam" id="PF19184"/>
    </source>
</evidence>
<dbReference type="Proteomes" id="UP000241365">
    <property type="component" value="Segment"/>
</dbReference>
<dbReference type="EMBL" id="KU877344">
    <property type="protein sequence ID" value="ANB50302.1"/>
    <property type="molecule type" value="Genomic_DNA"/>
</dbReference>
<dbReference type="KEGG" id="vg:80512664"/>